<protein>
    <submittedName>
        <fullName evidence="3">FAD-binding oxidoreductase</fullName>
    </submittedName>
</protein>
<dbReference type="InterPro" id="IPR001041">
    <property type="entry name" value="2Fe-2S_ferredoxin-type"/>
</dbReference>
<dbReference type="GO" id="GO:0051537">
    <property type="term" value="F:2 iron, 2 sulfur cluster binding"/>
    <property type="evidence" value="ECO:0007669"/>
    <property type="project" value="InterPro"/>
</dbReference>
<dbReference type="PRINTS" id="PR00409">
    <property type="entry name" value="PHDIOXRDTASE"/>
</dbReference>
<dbReference type="SUPFAM" id="SSF50475">
    <property type="entry name" value="FMN-binding split barrel"/>
    <property type="match status" value="1"/>
</dbReference>
<dbReference type="PROSITE" id="PS51384">
    <property type="entry name" value="FAD_FR"/>
    <property type="match status" value="1"/>
</dbReference>
<feature type="domain" description="FAD-binding FR-type" evidence="2">
    <location>
        <begin position="338"/>
        <end position="441"/>
    </location>
</feature>
<dbReference type="Pfam" id="PF00175">
    <property type="entry name" value="NAD_binding_1"/>
    <property type="match status" value="1"/>
</dbReference>
<evidence type="ECO:0000259" key="1">
    <source>
        <dbReference type="PROSITE" id="PS51085"/>
    </source>
</evidence>
<dbReference type="SUPFAM" id="SSF52343">
    <property type="entry name" value="Ferredoxin reductase-like, C-terminal NADP-linked domain"/>
    <property type="match status" value="1"/>
</dbReference>
<dbReference type="PROSITE" id="PS51085">
    <property type="entry name" value="2FE2S_FER_2"/>
    <property type="match status" value="1"/>
</dbReference>
<dbReference type="Proteomes" id="UP000029719">
    <property type="component" value="Unassembled WGS sequence"/>
</dbReference>
<dbReference type="Pfam" id="PF00970">
    <property type="entry name" value="FAD_binding_6"/>
    <property type="match status" value="1"/>
</dbReference>
<sequence length="690" mass="75817">MNQIRTETASPWHSGERALQARVGVAERMEAMGKRVIRDYMPDQHRDFYQHLPYLIVGAVDGEGWPWASVLDGPSGFIQSPDARRLDIHRRPDAEDPASAQFVPGAALGMLGIDLHTRRRNRINGHISEVTKDGFAIAVEHAFGNCPQYIQEREVLDVAPSPAASTGVTSMPAAERSSTLDASATAVIQNADTFFVASYVDLDGEPFHRSVDVSHRGGQAGFVRVDGEVLTIPDFAGNLHFNTLGNFQLNPRAGLLFIDFQTGDLLQLAGTVTLILDGPEIAAFQGAERLWQVRVEQVVRRPAALRSRWVFKGWSPNSLMTGDWQQTAARLQAETLRDQWRAFRVTRIEDESDGIRSFYFESADGIGLPAFKAGQHLPLRLSPEGRTPPVIRTYSLSSAPSDDFLRISVKRDGLASAYLHDQIKAGDVLEARAPQGGFVVDPQERRPLVLLGAGIGVTPMLSMLREVIYEGKRVRGGRATWFIQSARRLADLAFREEVDTLIARAGDQLTAIRVLSQPETTARRGEDYHLAGRIDLDLLKTLLPFNDFDFYVCGPAAFTQEIYDGLRGMHIRDERIHAETFGPSSLRRSGDSHAVAFEQPPAATEAVPVLFERSAKEARWQPGAGSLLELAERRGLSPEFSCRGGSCGTCKTRLISGQVHYPVPPADRPAPGHVLICCAVPASGPLVLDL</sequence>
<organism evidence="3 4">
    <name type="scientific">Pseudomonas lutea</name>
    <dbReference type="NCBI Taxonomy" id="243924"/>
    <lineage>
        <taxon>Bacteria</taxon>
        <taxon>Pseudomonadati</taxon>
        <taxon>Pseudomonadota</taxon>
        <taxon>Gammaproteobacteria</taxon>
        <taxon>Pseudomonadales</taxon>
        <taxon>Pseudomonadaceae</taxon>
        <taxon>Pseudomonas</taxon>
    </lineage>
</organism>
<dbReference type="InterPro" id="IPR008333">
    <property type="entry name" value="Cbr1-like_FAD-bd_dom"/>
</dbReference>
<dbReference type="OrthoDB" id="9796486at2"/>
<feature type="domain" description="2Fe-2S ferredoxin-type" evidence="1">
    <location>
        <begin position="605"/>
        <end position="690"/>
    </location>
</feature>
<dbReference type="Gene3D" id="2.30.110.10">
    <property type="entry name" value="Electron Transport, Fmn-binding Protein, Chain A"/>
    <property type="match status" value="1"/>
</dbReference>
<dbReference type="InterPro" id="IPR036010">
    <property type="entry name" value="2Fe-2S_ferredoxin-like_sf"/>
</dbReference>
<gene>
    <name evidence="3" type="ORF">LT42_07470</name>
</gene>
<comment type="caution">
    <text evidence="3">The sequence shown here is derived from an EMBL/GenBank/DDBJ whole genome shotgun (WGS) entry which is preliminary data.</text>
</comment>
<dbReference type="PANTHER" id="PTHR42815:SF2">
    <property type="entry name" value="FAD-BINDING, PUTATIVE (AFU_ORTHOLOGUE AFUA_6G07600)-RELATED"/>
    <property type="match status" value="1"/>
</dbReference>
<dbReference type="CDD" id="cd00207">
    <property type="entry name" value="fer2"/>
    <property type="match status" value="1"/>
</dbReference>
<dbReference type="Gene3D" id="3.10.20.30">
    <property type="match status" value="1"/>
</dbReference>
<proteinExistence type="predicted"/>
<dbReference type="Pfam" id="PF00111">
    <property type="entry name" value="Fer2"/>
    <property type="match status" value="1"/>
</dbReference>
<dbReference type="PROSITE" id="PS00197">
    <property type="entry name" value="2FE2S_FER_1"/>
    <property type="match status" value="1"/>
</dbReference>
<dbReference type="EMBL" id="JRMB01000001">
    <property type="protein sequence ID" value="KGF65748.1"/>
    <property type="molecule type" value="Genomic_DNA"/>
</dbReference>
<dbReference type="AlphaFoldDB" id="A0A9X0EHF5"/>
<dbReference type="InterPro" id="IPR017927">
    <property type="entry name" value="FAD-bd_FR_type"/>
</dbReference>
<dbReference type="InterPro" id="IPR001433">
    <property type="entry name" value="OxRdtase_FAD/NAD-bd"/>
</dbReference>
<dbReference type="SUPFAM" id="SSF63380">
    <property type="entry name" value="Riboflavin synthase domain-like"/>
    <property type="match status" value="1"/>
</dbReference>
<evidence type="ECO:0000313" key="3">
    <source>
        <dbReference type="EMBL" id="KGF65748.1"/>
    </source>
</evidence>
<accession>A0A9X0EHF5</accession>
<evidence type="ECO:0000313" key="4">
    <source>
        <dbReference type="Proteomes" id="UP000029719"/>
    </source>
</evidence>
<dbReference type="PANTHER" id="PTHR42815">
    <property type="entry name" value="FAD-BINDING, PUTATIVE (AFU_ORTHOLOGUE AFUA_6G07600)-RELATED"/>
    <property type="match status" value="1"/>
</dbReference>
<reference evidence="3 4" key="1">
    <citation type="submission" date="2014-09" db="EMBL/GenBank/DDBJ databases">
        <title>Genome sequence of Pseudomonas lutea strain DSM 17257T.</title>
        <authorList>
            <person name="Kwak Y."/>
            <person name="Shin J.-H."/>
        </authorList>
    </citation>
    <scope>NUCLEOTIDE SEQUENCE [LARGE SCALE GENOMIC DNA]</scope>
    <source>
        <strain evidence="3 4">DSM 17257</strain>
    </source>
</reference>
<dbReference type="InterPro" id="IPR001709">
    <property type="entry name" value="Flavoprot_Pyr_Nucl_cyt_Rdtase"/>
</dbReference>
<dbReference type="InterPro" id="IPR012675">
    <property type="entry name" value="Beta-grasp_dom_sf"/>
</dbReference>
<dbReference type="RefSeq" id="WP_037011129.1">
    <property type="nucleotide sequence ID" value="NZ_JRMB01000001.1"/>
</dbReference>
<dbReference type="PRINTS" id="PR00371">
    <property type="entry name" value="FPNCR"/>
</dbReference>
<dbReference type="InterPro" id="IPR017938">
    <property type="entry name" value="Riboflavin_synthase-like_b-brl"/>
</dbReference>
<dbReference type="GO" id="GO:0016491">
    <property type="term" value="F:oxidoreductase activity"/>
    <property type="evidence" value="ECO:0007669"/>
    <property type="project" value="InterPro"/>
</dbReference>
<dbReference type="InterPro" id="IPR039261">
    <property type="entry name" value="FNR_nucleotide-bd"/>
</dbReference>
<dbReference type="Gene3D" id="3.40.50.80">
    <property type="entry name" value="Nucleotide-binding domain of ferredoxin-NADP reductase (FNR) module"/>
    <property type="match status" value="1"/>
</dbReference>
<dbReference type="Gene3D" id="2.40.30.10">
    <property type="entry name" value="Translation factors"/>
    <property type="match status" value="1"/>
</dbReference>
<dbReference type="InterPro" id="IPR006058">
    <property type="entry name" value="2Fe2S_fd_BS"/>
</dbReference>
<dbReference type="SUPFAM" id="SSF54292">
    <property type="entry name" value="2Fe-2S ferredoxin-like"/>
    <property type="match status" value="1"/>
</dbReference>
<evidence type="ECO:0000259" key="2">
    <source>
        <dbReference type="PROSITE" id="PS51384"/>
    </source>
</evidence>
<name>A0A9X0EHF5_9PSED</name>
<dbReference type="InterPro" id="IPR012349">
    <property type="entry name" value="Split_barrel_FMN-bd"/>
</dbReference>
<dbReference type="CDD" id="cd06184">
    <property type="entry name" value="flavohem_like_fad_nad_binding"/>
    <property type="match status" value="1"/>
</dbReference>